<comment type="caution">
    <text evidence="1">The sequence shown here is derived from an EMBL/GenBank/DDBJ whole genome shotgun (WGS) entry which is preliminary data.</text>
</comment>
<name>A0ACC1MSX1_9HYPO</name>
<sequence>MVSKFLTAALAAASVVSGNTVVNNKKFNAYWGQSGPAEERLKDRCDEGPDYITLGFVNSSPENNPTGFPSINFASHCWATGFSNSQGVETKLLNHCGTIQQDLQYCRDKGIKMLLSIGGVYNTAANNYKVTTAQKGRDFADFLWKAFGPYDPTSNVPRPFDDQMGGHSQVDGFDFDLEMDNGFDNAPYVAMVEQFRSKSSSVIITAAPQCPLPSNSNSDLIKNAQFDALFVQFYNNPVCDLIPGNTAFDSFNYGAWESVLATSNKSKKAKIFVGIPASSGVAGSGYVTPAQLRAQICSIAKKDSFGGVMVWDIYPRSVRRHNYHHDDDDYHHLVDSHQHQHLHHDYDDQHHHEHHQLSQHHQHCYLDQHFVDQHCYLDQHFYSTTWYQHWHF</sequence>
<dbReference type="Proteomes" id="UP001143910">
    <property type="component" value="Unassembled WGS sequence"/>
</dbReference>
<proteinExistence type="predicted"/>
<organism evidence="1 2">
    <name type="scientific">Zarea fungicola</name>
    <dbReference type="NCBI Taxonomy" id="93591"/>
    <lineage>
        <taxon>Eukaryota</taxon>
        <taxon>Fungi</taxon>
        <taxon>Dikarya</taxon>
        <taxon>Ascomycota</taxon>
        <taxon>Pezizomycotina</taxon>
        <taxon>Sordariomycetes</taxon>
        <taxon>Hypocreomycetidae</taxon>
        <taxon>Hypocreales</taxon>
        <taxon>Cordycipitaceae</taxon>
        <taxon>Zarea</taxon>
    </lineage>
</organism>
<keyword evidence="2" id="KW-1185">Reference proteome</keyword>
<dbReference type="EMBL" id="JANJQO010001642">
    <property type="protein sequence ID" value="KAJ2969925.1"/>
    <property type="molecule type" value="Genomic_DNA"/>
</dbReference>
<gene>
    <name evidence="1" type="ORF">NQ176_g8423</name>
</gene>
<protein>
    <submittedName>
        <fullName evidence="1">Uncharacterized protein</fullName>
    </submittedName>
</protein>
<accession>A0ACC1MSX1</accession>
<evidence type="ECO:0000313" key="2">
    <source>
        <dbReference type="Proteomes" id="UP001143910"/>
    </source>
</evidence>
<reference evidence="1" key="1">
    <citation type="submission" date="2022-08" db="EMBL/GenBank/DDBJ databases">
        <title>Genome Sequence of Lecanicillium fungicola.</title>
        <authorList>
            <person name="Buettner E."/>
        </authorList>
    </citation>
    <scope>NUCLEOTIDE SEQUENCE</scope>
    <source>
        <strain evidence="1">Babe33</strain>
    </source>
</reference>
<evidence type="ECO:0000313" key="1">
    <source>
        <dbReference type="EMBL" id="KAJ2969925.1"/>
    </source>
</evidence>